<dbReference type="PANTHER" id="PTHR45943">
    <property type="entry name" value="E3 UBIQUITIN-PROTEIN LIGASE MYCBP2"/>
    <property type="match status" value="1"/>
</dbReference>
<dbReference type="EMBL" id="KB007913">
    <property type="protein sequence ID" value="ELR20481.1"/>
    <property type="molecule type" value="Genomic_DNA"/>
</dbReference>
<feature type="compositionally biased region" description="Basic and acidic residues" evidence="6">
    <location>
        <begin position="241"/>
        <end position="257"/>
    </location>
</feature>
<keyword evidence="1" id="KW-0479">Metal-binding</keyword>
<dbReference type="Gene3D" id="3.30.40.10">
    <property type="entry name" value="Zinc/RING finger domain, C3HC4 (zinc finger)"/>
    <property type="match status" value="1"/>
</dbReference>
<keyword evidence="2 4" id="KW-0863">Zinc-finger</keyword>
<keyword evidence="5" id="KW-0175">Coiled coil</keyword>
<dbReference type="STRING" id="1257118.L8H7M3"/>
<proteinExistence type="predicted"/>
<dbReference type="PROSITE" id="PS00518">
    <property type="entry name" value="ZF_RING_1"/>
    <property type="match status" value="1"/>
</dbReference>
<dbReference type="RefSeq" id="XP_004343323.1">
    <property type="nucleotide sequence ID" value="XM_004343273.1"/>
</dbReference>
<dbReference type="Proteomes" id="UP000011083">
    <property type="component" value="Unassembled WGS sequence"/>
</dbReference>
<feature type="compositionally biased region" description="Acidic residues" evidence="6">
    <location>
        <begin position="692"/>
        <end position="710"/>
    </location>
</feature>
<dbReference type="OrthoDB" id="6050183at2759"/>
<keyword evidence="3" id="KW-0862">Zinc</keyword>
<organism evidence="8 9">
    <name type="scientific">Acanthamoeba castellanii (strain ATCC 30010 / Neff)</name>
    <dbReference type="NCBI Taxonomy" id="1257118"/>
    <lineage>
        <taxon>Eukaryota</taxon>
        <taxon>Amoebozoa</taxon>
        <taxon>Discosea</taxon>
        <taxon>Longamoebia</taxon>
        <taxon>Centramoebida</taxon>
        <taxon>Acanthamoebidae</taxon>
        <taxon>Acanthamoeba</taxon>
    </lineage>
</organism>
<name>L8H7M3_ACACF</name>
<dbReference type="CDD" id="cd20335">
    <property type="entry name" value="BRcat_RBR"/>
    <property type="match status" value="1"/>
</dbReference>
<evidence type="ECO:0000256" key="2">
    <source>
        <dbReference type="ARBA" id="ARBA00022771"/>
    </source>
</evidence>
<feature type="region of interest" description="Disordered" evidence="6">
    <location>
        <begin position="496"/>
        <end position="710"/>
    </location>
</feature>
<evidence type="ECO:0000256" key="6">
    <source>
        <dbReference type="SAM" id="MobiDB-lite"/>
    </source>
</evidence>
<dbReference type="VEuPathDB" id="AmoebaDB:ACA1_000820"/>
<feature type="compositionally biased region" description="Basic and acidic residues" evidence="6">
    <location>
        <begin position="527"/>
        <end position="564"/>
    </location>
</feature>
<feature type="compositionally biased region" description="Basic residues" evidence="6">
    <location>
        <begin position="53"/>
        <end position="64"/>
    </location>
</feature>
<evidence type="ECO:0000256" key="1">
    <source>
        <dbReference type="ARBA" id="ARBA00022723"/>
    </source>
</evidence>
<evidence type="ECO:0000313" key="8">
    <source>
        <dbReference type="EMBL" id="ELR20481.1"/>
    </source>
</evidence>
<reference evidence="8 9" key="1">
    <citation type="journal article" date="2013" name="Genome Biol.">
        <title>Genome of Acanthamoeba castellanii highlights extensive lateral gene transfer and early evolution of tyrosine kinase signaling.</title>
        <authorList>
            <person name="Clarke M."/>
            <person name="Lohan A.J."/>
            <person name="Liu B."/>
            <person name="Lagkouvardos I."/>
            <person name="Roy S."/>
            <person name="Zafar N."/>
            <person name="Bertelli C."/>
            <person name="Schilde C."/>
            <person name="Kianianmomeni A."/>
            <person name="Burglin T.R."/>
            <person name="Frech C."/>
            <person name="Turcotte B."/>
            <person name="Kopec K.O."/>
            <person name="Synnott J.M."/>
            <person name="Choo C."/>
            <person name="Paponov I."/>
            <person name="Finkler A."/>
            <person name="Soon Heng Tan C."/>
            <person name="Hutchins A.P."/>
            <person name="Weinmeier T."/>
            <person name="Rattei T."/>
            <person name="Chu J.S."/>
            <person name="Gimenez G."/>
            <person name="Irimia M."/>
            <person name="Rigden D.J."/>
            <person name="Fitzpatrick D.A."/>
            <person name="Lorenzo-Morales J."/>
            <person name="Bateman A."/>
            <person name="Chiu C.H."/>
            <person name="Tang P."/>
            <person name="Hegemann P."/>
            <person name="Fromm H."/>
            <person name="Raoult D."/>
            <person name="Greub G."/>
            <person name="Miranda-Saavedra D."/>
            <person name="Chen N."/>
            <person name="Nash P."/>
            <person name="Ginger M.L."/>
            <person name="Horn M."/>
            <person name="Schaap P."/>
            <person name="Caler L."/>
            <person name="Loftus B."/>
        </authorList>
    </citation>
    <scope>NUCLEOTIDE SEQUENCE [LARGE SCALE GENOMIC DNA]</scope>
    <source>
        <strain evidence="8 9">Neff</strain>
    </source>
</reference>
<feature type="region of interest" description="Disordered" evidence="6">
    <location>
        <begin position="241"/>
        <end position="269"/>
    </location>
</feature>
<dbReference type="KEGG" id="acan:ACA1_000820"/>
<dbReference type="GO" id="GO:0061630">
    <property type="term" value="F:ubiquitin protein ligase activity"/>
    <property type="evidence" value="ECO:0007669"/>
    <property type="project" value="TreeGrafter"/>
</dbReference>
<feature type="domain" description="RING-type" evidence="7">
    <location>
        <begin position="849"/>
        <end position="914"/>
    </location>
</feature>
<dbReference type="SUPFAM" id="SSF57850">
    <property type="entry name" value="RING/U-box"/>
    <property type="match status" value="1"/>
</dbReference>
<dbReference type="GeneID" id="14921337"/>
<dbReference type="GO" id="GO:0005886">
    <property type="term" value="C:plasma membrane"/>
    <property type="evidence" value="ECO:0007669"/>
    <property type="project" value="TreeGrafter"/>
</dbReference>
<keyword evidence="9" id="KW-1185">Reference proteome</keyword>
<feature type="compositionally biased region" description="Low complexity" evidence="6">
    <location>
        <begin position="88"/>
        <end position="115"/>
    </location>
</feature>
<evidence type="ECO:0000256" key="4">
    <source>
        <dbReference type="PROSITE-ProRule" id="PRU00175"/>
    </source>
</evidence>
<feature type="compositionally biased region" description="Basic and acidic residues" evidence="6">
    <location>
        <begin position="572"/>
        <end position="594"/>
    </location>
</feature>
<feature type="region of interest" description="Disordered" evidence="6">
    <location>
        <begin position="438"/>
        <end position="458"/>
    </location>
</feature>
<dbReference type="InterPro" id="IPR017907">
    <property type="entry name" value="Znf_RING_CS"/>
</dbReference>
<feature type="region of interest" description="Disordered" evidence="6">
    <location>
        <begin position="1"/>
        <end position="128"/>
    </location>
</feature>
<dbReference type="InterPro" id="IPR013083">
    <property type="entry name" value="Znf_RING/FYVE/PHD"/>
</dbReference>
<dbReference type="PANTHER" id="PTHR45943:SF2">
    <property type="entry name" value="RING-TYPE DOMAIN-CONTAINING PROTEIN"/>
    <property type="match status" value="1"/>
</dbReference>
<feature type="coiled-coil region" evidence="5">
    <location>
        <begin position="756"/>
        <end position="793"/>
    </location>
</feature>
<dbReference type="SMART" id="SM00184">
    <property type="entry name" value="RING"/>
    <property type="match status" value="2"/>
</dbReference>
<protein>
    <submittedName>
        <fullName evidence="8">MYC binding protein 2, putative</fullName>
    </submittedName>
</protein>
<feature type="compositionally biased region" description="Low complexity" evidence="6">
    <location>
        <begin position="595"/>
        <end position="608"/>
    </location>
</feature>
<feature type="compositionally biased region" description="Basic residues" evidence="6">
    <location>
        <begin position="628"/>
        <end position="640"/>
    </location>
</feature>
<evidence type="ECO:0000313" key="9">
    <source>
        <dbReference type="Proteomes" id="UP000011083"/>
    </source>
</evidence>
<dbReference type="GO" id="GO:0005634">
    <property type="term" value="C:nucleus"/>
    <property type="evidence" value="ECO:0007669"/>
    <property type="project" value="TreeGrafter"/>
</dbReference>
<dbReference type="AlphaFoldDB" id="L8H7M3"/>
<accession>L8H7M3</accession>
<evidence type="ECO:0000256" key="5">
    <source>
        <dbReference type="SAM" id="Coils"/>
    </source>
</evidence>
<gene>
    <name evidence="8" type="ORF">ACA1_000820</name>
</gene>
<dbReference type="PROSITE" id="PS50089">
    <property type="entry name" value="ZF_RING_2"/>
    <property type="match status" value="1"/>
</dbReference>
<evidence type="ECO:0000256" key="3">
    <source>
        <dbReference type="ARBA" id="ARBA00022833"/>
    </source>
</evidence>
<evidence type="ECO:0000259" key="7">
    <source>
        <dbReference type="PROSITE" id="PS50089"/>
    </source>
</evidence>
<sequence length="1131" mass="123934">MGNAQPGRVVDPPQHGGDGEKEAKKKGKRHGSGAVAHGEKQASGSDGGVQLRHPTKASGRRAQKLQKYSTLTMSKLVTSSSEEDNNGTATTATTAETAAAAAATATGQTTAATTADSSSPQHPSQAEAVEDEMALVKGFLAQSQKMGVTPSASVTSPVGGEEEQAKDMCLLCEREFVVAGKSFYVLELCGHGYCVECLYHHLQAELTKRESESGINEDSVARENKDEKVVTVCVSVAGDENSARGEADDKGKEKEADAGEEAAAEAKEKPLALSKHRDFTCPLESCKCVVSVDDLKQGLAVFGKQGPSFVSAHPGHSHLKQSLPSKLSASLRVFIESNESFIMCPKEECGVAFERLPPSEEEKRVPVKDDEGKAIVGPALAHYHEYRFRCRVCDTIFCSACTTAPYHAGYTCQQYQMYGRYKHCIICDMPVKKDEQKAKEEEEEAGSDKGKEKEKEKVDQDILDDAAAILNIEAPSDLSISGHMAAELADALLSGAEEPPSGEEVASGPATVESAPDEGDQPANVEQEQKRKEEEAKADEQACDNGGDKEQQKAEKVEKGKEKADDDDEGEVEKKPEHEAEAEVDPAKEARDVLRASSSSSDESVASEIGAEGLLAAFFLPEEEKEVKGKRGKKARRPLKRSSDSASDESSEISEVESCSESETEESETGSETESASDSDDEHVVQPPPHVEEEEPEELNYDDILGGDDLDPAPIQAFAKDIPRVPGGIFFWRKRRVRKVRDELVLEKEAWDRQEMERFLKEQDECNQKKEILRKEIEAKKQERAELETAILEHEWCGEVECRKAIKRRCFKHMDCNHQCYGLALERECLHCIHPDCVQDDKQTKDDYCNICWVEGLGAKPCISLTGCGHLFHYDCAKKKLARPPSPSYTASIHTEGWPTAVISFAFMDCPLCNVRMDHPSLQKQLKPLLELEKYVTKAGVERIAIEGMKKDDALVSPHSPYFNNPEKFAADTFAFYMCYRCRSPYFGGKKECANMGGPPGAGAQGGAFNPKELVCGACSNTSGQTCLIHGEEYMEWKCRFCCRLATYFCAGKARFCDPCHGVPAERVDFNEWKTVPEYLKSAPKCNGPSDCPLGVYHPPNGTEEFCLGCVLCRAIQSDSQFQFKGLVSNA</sequence>
<dbReference type="InterPro" id="IPR001841">
    <property type="entry name" value="Znf_RING"/>
</dbReference>
<dbReference type="GO" id="GO:0008270">
    <property type="term" value="F:zinc ion binding"/>
    <property type="evidence" value="ECO:0007669"/>
    <property type="project" value="UniProtKB-KW"/>
</dbReference>
<feature type="compositionally biased region" description="Polar residues" evidence="6">
    <location>
        <begin position="66"/>
        <end position="80"/>
    </location>
</feature>
<feature type="compositionally biased region" description="Acidic residues" evidence="6">
    <location>
        <begin position="646"/>
        <end position="681"/>
    </location>
</feature>